<protein>
    <submittedName>
        <fullName evidence="4">Tyr recombinase domain-containing protein</fullName>
    </submittedName>
</protein>
<dbReference type="EMBL" id="CAMXCT030003290">
    <property type="protein sequence ID" value="CAL4790857.1"/>
    <property type="molecule type" value="Genomic_DNA"/>
</dbReference>
<feature type="compositionally biased region" description="Polar residues" evidence="2">
    <location>
        <begin position="718"/>
        <end position="731"/>
    </location>
</feature>
<dbReference type="OrthoDB" id="429083at2759"/>
<evidence type="ECO:0000256" key="2">
    <source>
        <dbReference type="SAM" id="MobiDB-lite"/>
    </source>
</evidence>
<dbReference type="EMBL" id="CAMXCT010003290">
    <property type="protein sequence ID" value="CAI4003545.1"/>
    <property type="molecule type" value="Genomic_DNA"/>
</dbReference>
<evidence type="ECO:0000256" key="1">
    <source>
        <dbReference type="SAM" id="Coils"/>
    </source>
</evidence>
<reference evidence="4 5" key="2">
    <citation type="submission" date="2024-05" db="EMBL/GenBank/DDBJ databases">
        <authorList>
            <person name="Chen Y."/>
            <person name="Shah S."/>
            <person name="Dougan E. K."/>
            <person name="Thang M."/>
            <person name="Chan C."/>
        </authorList>
    </citation>
    <scope>NUCLEOTIDE SEQUENCE [LARGE SCALE GENOMIC DNA]</scope>
</reference>
<feature type="region of interest" description="Disordered" evidence="2">
    <location>
        <begin position="271"/>
        <end position="290"/>
    </location>
</feature>
<reference evidence="3" key="1">
    <citation type="submission" date="2022-10" db="EMBL/GenBank/DDBJ databases">
        <authorList>
            <person name="Chen Y."/>
            <person name="Dougan E. K."/>
            <person name="Chan C."/>
            <person name="Rhodes N."/>
            <person name="Thang M."/>
        </authorList>
    </citation>
    <scope>NUCLEOTIDE SEQUENCE</scope>
</reference>
<dbReference type="Proteomes" id="UP001152797">
    <property type="component" value="Unassembled WGS sequence"/>
</dbReference>
<dbReference type="CDD" id="cd22961">
    <property type="entry name" value="DD_TEX55-like"/>
    <property type="match status" value="1"/>
</dbReference>
<dbReference type="SUPFAM" id="SSF47391">
    <property type="entry name" value="Dimerization-anchoring domain of cAMP-dependent PK regulatory subunit"/>
    <property type="match status" value="1"/>
</dbReference>
<keyword evidence="1" id="KW-0175">Coiled coil</keyword>
<proteinExistence type="predicted"/>
<dbReference type="AlphaFoldDB" id="A0A9P1D5B6"/>
<name>A0A9P1D5B6_9DINO</name>
<feature type="coiled-coil region" evidence="1">
    <location>
        <begin position="750"/>
        <end position="791"/>
    </location>
</feature>
<feature type="region of interest" description="Disordered" evidence="2">
    <location>
        <begin position="713"/>
        <end position="747"/>
    </location>
</feature>
<feature type="region of interest" description="Disordered" evidence="2">
    <location>
        <begin position="219"/>
        <end position="241"/>
    </location>
</feature>
<accession>A0A9P1D5B6</accession>
<dbReference type="EMBL" id="CAMXCT020003290">
    <property type="protein sequence ID" value="CAL1156920.1"/>
    <property type="molecule type" value="Genomic_DNA"/>
</dbReference>
<sequence>IQTTTTKVVLISTLCQRGSVVTTSCCIMDIVLKDAKGVSPETIISIRAGATRRQVPVSLVGEKPFKFPCTLRECSAIKVDLLTVAASARAVLTPESDQQTITLPIGKQTVPKQAEQPAEDAEVTLVVSEAGEAAPVNSAAKKKAIAGSAEEYMEKHGVHSILQGLLSGLIKDRPDDPYSYVASQFKSKAKEKAPMEDLRTQARDALLQGARSGKLLEVLRDGGSPKNKRGEQTPTGMSESEVNRLRSEAAALLLKGAQSGKLFEVLQKRKTEDFGAPPEQSGEIKQDNQAPEEMDILKQKAREALLIGAQSGALQAALAGRSGAAATEVEQLRAQAREVLLKGAQSGKLQQVLAGHETKEEEVHDIDEIRGEAYAALLEAAESGKLEEILSGGAGAASQSDPDLLRKLARATLMEGVQSGKLDQALAKRKAKGSDQGQSTLDLRGQARAALLEGASSGKLQELLAKKQKDGESVDPDALRQQARQALLEGATSGKLQEALAKRQQPSQSDGDALRLRAQAAAALLESAESGKLQEILASRQQPGAPENDDVNTLRQQAREALLEGAQSGKLLEILQAKVNETDDMESLRAQAREALMEGMASGKLAEMLSKKAEDAEVNDLRQQALQALLAGAQSGKLSEILTQKTSAASASDATGSGAGVEALRQQARAALLEGAQSGKLQEVLAHKEQEANKIEDLRVKARDALLAGAQSGKLQDLLTNESGNEMTQKPETLETLKESLPPPADREKIVEMQTELKLMSEQNKKLAAEKECLEQLVAELEAKNAELKSKNA</sequence>
<feature type="non-terminal residue" evidence="3">
    <location>
        <position position="793"/>
    </location>
</feature>
<evidence type="ECO:0000313" key="4">
    <source>
        <dbReference type="EMBL" id="CAL4790857.1"/>
    </source>
</evidence>
<comment type="caution">
    <text evidence="3">The sequence shown here is derived from an EMBL/GenBank/DDBJ whole genome shotgun (WGS) entry which is preliminary data.</text>
</comment>
<gene>
    <name evidence="3" type="ORF">C1SCF055_LOCUS29407</name>
</gene>
<dbReference type="Gene3D" id="1.20.890.10">
    <property type="entry name" value="cAMP-dependent protein kinase regulatory subunit, dimerization-anchoring domain"/>
    <property type="match status" value="1"/>
</dbReference>
<keyword evidence="5" id="KW-1185">Reference proteome</keyword>
<evidence type="ECO:0000313" key="3">
    <source>
        <dbReference type="EMBL" id="CAI4003545.1"/>
    </source>
</evidence>
<evidence type="ECO:0000313" key="5">
    <source>
        <dbReference type="Proteomes" id="UP001152797"/>
    </source>
</evidence>
<organism evidence="3">
    <name type="scientific">Cladocopium goreaui</name>
    <dbReference type="NCBI Taxonomy" id="2562237"/>
    <lineage>
        <taxon>Eukaryota</taxon>
        <taxon>Sar</taxon>
        <taxon>Alveolata</taxon>
        <taxon>Dinophyceae</taxon>
        <taxon>Suessiales</taxon>
        <taxon>Symbiodiniaceae</taxon>
        <taxon>Cladocopium</taxon>
    </lineage>
</organism>